<feature type="binding site" evidence="8">
    <location>
        <position position="49"/>
    </location>
    <ligand>
        <name>Fe cation</name>
        <dbReference type="ChEBI" id="CHEBI:24875"/>
        <label>1</label>
    </ligand>
</feature>
<dbReference type="PANTHER" id="PTHR11431">
    <property type="entry name" value="FERRITIN"/>
    <property type="match status" value="1"/>
</dbReference>
<dbReference type="AlphaFoldDB" id="A0A2U1E370"/>
<feature type="binding site" evidence="8">
    <location>
        <position position="93"/>
    </location>
    <ligand>
        <name>Fe cation</name>
        <dbReference type="ChEBI" id="CHEBI:24875"/>
        <label>1</label>
    </ligand>
</feature>
<dbReference type="InterPro" id="IPR008331">
    <property type="entry name" value="Ferritin_DPS_dom"/>
</dbReference>
<evidence type="ECO:0000256" key="1">
    <source>
        <dbReference type="ARBA" id="ARBA00002485"/>
    </source>
</evidence>
<dbReference type="CDD" id="cd01055">
    <property type="entry name" value="Nonheme_Ferritin"/>
    <property type="match status" value="1"/>
</dbReference>
<evidence type="ECO:0000256" key="6">
    <source>
        <dbReference type="ARBA" id="ARBA00023004"/>
    </source>
</evidence>
<dbReference type="InterPro" id="IPR009040">
    <property type="entry name" value="Ferritin-like_diiron"/>
</dbReference>
<dbReference type="InterPro" id="IPR012347">
    <property type="entry name" value="Ferritin-like"/>
</dbReference>
<comment type="catalytic activity">
    <reaction evidence="7 9">
        <text>4 Fe(2+) + O2 + 6 H2O = 4 iron(III) oxide-hydroxide + 12 H(+)</text>
        <dbReference type="Rhea" id="RHEA:11972"/>
        <dbReference type="ChEBI" id="CHEBI:15377"/>
        <dbReference type="ChEBI" id="CHEBI:15378"/>
        <dbReference type="ChEBI" id="CHEBI:15379"/>
        <dbReference type="ChEBI" id="CHEBI:29033"/>
        <dbReference type="ChEBI" id="CHEBI:78619"/>
        <dbReference type="EC" id="1.16.3.2"/>
    </reaction>
</comment>
<evidence type="ECO:0000256" key="5">
    <source>
        <dbReference type="ARBA" id="ARBA00023002"/>
    </source>
</evidence>
<dbReference type="Pfam" id="PF00210">
    <property type="entry name" value="Ferritin"/>
    <property type="match status" value="1"/>
</dbReference>
<dbReference type="GO" id="GO:0006826">
    <property type="term" value="P:iron ion transport"/>
    <property type="evidence" value="ECO:0007669"/>
    <property type="project" value="InterPro"/>
</dbReference>
<dbReference type="GO" id="GO:0008198">
    <property type="term" value="F:ferrous iron binding"/>
    <property type="evidence" value="ECO:0007669"/>
    <property type="project" value="TreeGrafter"/>
</dbReference>
<dbReference type="GO" id="GO:0008199">
    <property type="term" value="F:ferric iron binding"/>
    <property type="evidence" value="ECO:0007669"/>
    <property type="project" value="InterPro"/>
</dbReference>
<organism evidence="11 12">
    <name type="scientific">Ezakiella coagulans</name>
    <dbReference type="NCBI Taxonomy" id="46507"/>
    <lineage>
        <taxon>Bacteria</taxon>
        <taxon>Bacillati</taxon>
        <taxon>Bacillota</taxon>
        <taxon>Tissierellia</taxon>
        <taxon>Ezakiella</taxon>
    </lineage>
</organism>
<evidence type="ECO:0000256" key="7">
    <source>
        <dbReference type="ARBA" id="ARBA00048035"/>
    </source>
</evidence>
<dbReference type="Proteomes" id="UP000245793">
    <property type="component" value="Unassembled WGS sequence"/>
</dbReference>
<keyword evidence="6 8" id="KW-0408">Iron</keyword>
<gene>
    <name evidence="11" type="ORF">C7381_105100</name>
</gene>
<comment type="function">
    <text evidence="1 9">Iron-storage protein.</text>
</comment>
<dbReference type="InterPro" id="IPR041719">
    <property type="entry name" value="Ferritin_prok"/>
</dbReference>
<dbReference type="EMBL" id="QEKV01000005">
    <property type="protein sequence ID" value="PVY94394.1"/>
    <property type="molecule type" value="Genomic_DNA"/>
</dbReference>
<evidence type="ECO:0000256" key="8">
    <source>
        <dbReference type="PIRSR" id="PIRSR601519-1"/>
    </source>
</evidence>
<dbReference type="GO" id="GO:0006879">
    <property type="term" value="P:intracellular iron ion homeostasis"/>
    <property type="evidence" value="ECO:0007669"/>
    <property type="project" value="UniProtKB-KW"/>
</dbReference>
<evidence type="ECO:0000313" key="11">
    <source>
        <dbReference type="EMBL" id="PVY94394.1"/>
    </source>
</evidence>
<feature type="binding site" evidence="8">
    <location>
        <position position="52"/>
    </location>
    <ligand>
        <name>Fe cation</name>
        <dbReference type="ChEBI" id="CHEBI:24875"/>
        <label>1</label>
    </ligand>
</feature>
<protein>
    <recommendedName>
        <fullName evidence="9">Ferritin</fullName>
        <ecNumber evidence="9">1.16.3.2</ecNumber>
    </recommendedName>
</protein>
<feature type="domain" description="Ferritin-like diiron" evidence="10">
    <location>
        <begin position="1"/>
        <end position="144"/>
    </location>
</feature>
<dbReference type="SUPFAM" id="SSF47240">
    <property type="entry name" value="Ferritin-like"/>
    <property type="match status" value="1"/>
</dbReference>
<dbReference type="InterPro" id="IPR009078">
    <property type="entry name" value="Ferritin-like_SF"/>
</dbReference>
<comment type="caution">
    <text evidence="11">The sequence shown here is derived from an EMBL/GenBank/DDBJ whole genome shotgun (WGS) entry which is preliminary data.</text>
</comment>
<keyword evidence="3 9" id="KW-0409">Iron storage</keyword>
<dbReference type="PROSITE" id="PS50905">
    <property type="entry name" value="FERRITIN_LIKE"/>
    <property type="match status" value="1"/>
</dbReference>
<keyword evidence="4 8" id="KW-0479">Metal-binding</keyword>
<keyword evidence="9" id="KW-0963">Cytoplasm</keyword>
<evidence type="ECO:0000313" key="12">
    <source>
        <dbReference type="Proteomes" id="UP000245793"/>
    </source>
</evidence>
<dbReference type="GO" id="GO:0004322">
    <property type="term" value="F:ferroxidase activity"/>
    <property type="evidence" value="ECO:0007669"/>
    <property type="project" value="TreeGrafter"/>
</dbReference>
<accession>A0A2U1E370</accession>
<dbReference type="Gene3D" id="1.20.1260.10">
    <property type="match status" value="1"/>
</dbReference>
<keyword evidence="12" id="KW-1185">Reference proteome</keyword>
<dbReference type="InterPro" id="IPR001519">
    <property type="entry name" value="Ferritin"/>
</dbReference>
<evidence type="ECO:0000259" key="10">
    <source>
        <dbReference type="PROSITE" id="PS50905"/>
    </source>
</evidence>
<proteinExistence type="inferred from homology"/>
<evidence type="ECO:0000256" key="3">
    <source>
        <dbReference type="ARBA" id="ARBA00022434"/>
    </source>
</evidence>
<comment type="similarity">
    <text evidence="2 9">Belongs to the ferritin family. Prokaryotic subfamily.</text>
</comment>
<evidence type="ECO:0000256" key="2">
    <source>
        <dbReference type="ARBA" id="ARBA00006950"/>
    </source>
</evidence>
<dbReference type="PANTHER" id="PTHR11431:SF127">
    <property type="entry name" value="BACTERIAL NON-HEME FERRITIN"/>
    <property type="match status" value="1"/>
</dbReference>
<dbReference type="EC" id="1.16.3.2" evidence="9"/>
<dbReference type="RefSeq" id="WP_116480173.1">
    <property type="nucleotide sequence ID" value="NZ_QEKV01000005.1"/>
</dbReference>
<reference evidence="11 12" key="1">
    <citation type="submission" date="2018-04" db="EMBL/GenBank/DDBJ databases">
        <title>Genomic Encyclopedia of Type Strains, Phase IV (KMG-IV): sequencing the most valuable type-strain genomes for metagenomic binning, comparative biology and taxonomic classification.</title>
        <authorList>
            <person name="Goeker M."/>
        </authorList>
    </citation>
    <scope>NUCLEOTIDE SEQUENCE [LARGE SCALE GENOMIC DNA]</scope>
    <source>
        <strain evidence="11 12">DSM 20705</strain>
    </source>
</reference>
<feature type="binding site" evidence="8">
    <location>
        <position position="16"/>
    </location>
    <ligand>
        <name>Fe cation</name>
        <dbReference type="ChEBI" id="CHEBI:24875"/>
        <label>1</label>
    </ligand>
</feature>
<sequence>MNQEVLDALNEQINFELYSGYIYLNLSILMERENYKGYAKWLSNHYKEELQHAEQFIEFIQKRDATPKLMDIEMKAFDVKEPLEVAKIILDHEKKVTERIYNIHDVAKKNNDYASEIFMHQFINEQIEEEELALDIVDSFTLANDNIAAKITIDRELGNK</sequence>
<comment type="subcellular location">
    <subcellularLocation>
        <location evidence="9">Cytoplasm</location>
    </subcellularLocation>
</comment>
<dbReference type="GO" id="GO:0005829">
    <property type="term" value="C:cytosol"/>
    <property type="evidence" value="ECO:0007669"/>
    <property type="project" value="TreeGrafter"/>
</dbReference>
<evidence type="ECO:0000256" key="4">
    <source>
        <dbReference type="ARBA" id="ARBA00022723"/>
    </source>
</evidence>
<feature type="binding site" evidence="8">
    <location>
        <position position="126"/>
    </location>
    <ligand>
        <name>Fe cation</name>
        <dbReference type="ChEBI" id="CHEBI:24875"/>
        <label>1</label>
    </ligand>
</feature>
<keyword evidence="5" id="KW-0560">Oxidoreductase</keyword>
<evidence type="ECO:0000256" key="9">
    <source>
        <dbReference type="RuleBase" id="RU361145"/>
    </source>
</evidence>
<name>A0A2U1E370_9FIRM</name>